<feature type="binding site" evidence="6">
    <location>
        <position position="381"/>
    </location>
    <ligand>
        <name>Mg(2+)</name>
        <dbReference type="ChEBI" id="CHEBI:18420"/>
    </ligand>
</feature>
<evidence type="ECO:0000256" key="4">
    <source>
        <dbReference type="ARBA" id="ARBA00022777"/>
    </source>
</evidence>
<dbReference type="InterPro" id="IPR043129">
    <property type="entry name" value="ATPase_NBD"/>
</dbReference>
<dbReference type="Pfam" id="PF00871">
    <property type="entry name" value="Acetate_kinase"/>
    <property type="match status" value="1"/>
</dbReference>
<keyword evidence="5 6" id="KW-0067">ATP-binding</keyword>
<sequence>MPPKEPHILSLNGGSSSIKFAIFRVADTLVRELHGQIDRIGMPGSSMTVTNAATRQSSQLDVAAPDQAAAVTYLLNWLEQQPIFEFVAAVGHRVVHGMHHVDPELITPELLIDLRRVTSLDPDHLPAEIALIDAMQQRHPTLPQVACFDTAFHQNMPHVAQLLAIPRRFEAQGIRRYGFHGLSYAYLLGELTHLAGTAAAEGRVIVAHLGSGASLAAVHGGKGIDTTMGFTPTGGLPMGTRPGDLDPGVMAFLMQSEQMTPGQFNQFINHDCGLLGLSETSADMRDLLANQANDSRAAAAVSLFCYQTKKAIGAFAAVLNGLDTLVFSGGIGEQSPEIRHRICHGMAYLGIKLNIQRNEENASIVSTDDSRVTVWVIPTDEELMMARLVRTKIL</sequence>
<dbReference type="GO" id="GO:0000287">
    <property type="term" value="F:magnesium ion binding"/>
    <property type="evidence" value="ECO:0007669"/>
    <property type="project" value="UniProtKB-UniRule"/>
</dbReference>
<comment type="subcellular location">
    <subcellularLocation>
        <location evidence="6">Cytoplasm</location>
    </subcellularLocation>
</comment>
<evidence type="ECO:0000256" key="7">
    <source>
        <dbReference type="RuleBase" id="RU003835"/>
    </source>
</evidence>
<dbReference type="EMBL" id="JAFMYU010000003">
    <property type="protein sequence ID" value="MBO0930304.1"/>
    <property type="molecule type" value="Genomic_DNA"/>
</dbReference>
<feature type="site" description="Transition state stabilizer" evidence="6">
    <location>
        <position position="180"/>
    </location>
</feature>
<protein>
    <recommendedName>
        <fullName evidence="6">Acetate kinase</fullName>
        <ecNumber evidence="6">2.7.2.1</ecNumber>
    </recommendedName>
    <alternativeName>
        <fullName evidence="6">Acetokinase</fullName>
    </alternativeName>
</protein>
<feature type="binding site" evidence="6">
    <location>
        <position position="19"/>
    </location>
    <ligand>
        <name>ATP</name>
        <dbReference type="ChEBI" id="CHEBI:30616"/>
    </ligand>
</feature>
<dbReference type="RefSeq" id="WP_207334270.1">
    <property type="nucleotide sequence ID" value="NZ_JAFMYU010000003.1"/>
</dbReference>
<dbReference type="AlphaFoldDB" id="A0A939G1J2"/>
<dbReference type="InterPro" id="IPR023865">
    <property type="entry name" value="Aliphatic_acid_kinase_CS"/>
</dbReference>
<dbReference type="EC" id="2.7.2.1" evidence="6"/>
<evidence type="ECO:0000256" key="1">
    <source>
        <dbReference type="ARBA" id="ARBA00008748"/>
    </source>
</evidence>
<comment type="subunit">
    <text evidence="6">Homodimer.</text>
</comment>
<comment type="similarity">
    <text evidence="1 6 7">Belongs to the acetokinase family.</text>
</comment>
<evidence type="ECO:0000256" key="2">
    <source>
        <dbReference type="ARBA" id="ARBA00022679"/>
    </source>
</evidence>
<keyword evidence="9" id="KW-1185">Reference proteome</keyword>
<keyword evidence="6" id="KW-0963">Cytoplasm</keyword>
<dbReference type="Proteomes" id="UP000664795">
    <property type="component" value="Unassembled WGS sequence"/>
</dbReference>
<keyword evidence="6" id="KW-0460">Magnesium</keyword>
<dbReference type="GO" id="GO:0008776">
    <property type="term" value="F:acetate kinase activity"/>
    <property type="evidence" value="ECO:0007669"/>
    <property type="project" value="UniProtKB-UniRule"/>
</dbReference>
<reference evidence="8 9" key="1">
    <citation type="submission" date="2021-03" db="EMBL/GenBank/DDBJ databases">
        <title>Fibrella sp. HMF5036 genome sequencing and assembly.</title>
        <authorList>
            <person name="Kang H."/>
            <person name="Kim H."/>
            <person name="Bae S."/>
            <person name="Joh K."/>
        </authorList>
    </citation>
    <scope>NUCLEOTIDE SEQUENCE [LARGE SCALE GENOMIC DNA]</scope>
    <source>
        <strain evidence="8 9">HMF5036</strain>
    </source>
</reference>
<dbReference type="PRINTS" id="PR00471">
    <property type="entry name" value="ACETATEKNASE"/>
</dbReference>
<comment type="cofactor">
    <cofactor evidence="6">
        <name>Mg(2+)</name>
        <dbReference type="ChEBI" id="CHEBI:18420"/>
    </cofactor>
    <cofactor evidence="6">
        <name>Mn(2+)</name>
        <dbReference type="ChEBI" id="CHEBI:29035"/>
    </cofactor>
    <text evidence="6">Mg(2+). Can also accept Mn(2+).</text>
</comment>
<dbReference type="PANTHER" id="PTHR21060">
    <property type="entry name" value="ACETATE KINASE"/>
    <property type="match status" value="1"/>
</dbReference>
<dbReference type="PROSITE" id="PS01076">
    <property type="entry name" value="ACETATE_KINASE_2"/>
    <property type="match status" value="1"/>
</dbReference>
<name>A0A939G1J2_9BACT</name>
<evidence type="ECO:0000256" key="3">
    <source>
        <dbReference type="ARBA" id="ARBA00022741"/>
    </source>
</evidence>
<feature type="binding site" evidence="6">
    <location>
        <position position="93"/>
    </location>
    <ligand>
        <name>substrate</name>
    </ligand>
</feature>
<dbReference type="GO" id="GO:0005524">
    <property type="term" value="F:ATP binding"/>
    <property type="evidence" value="ECO:0007669"/>
    <property type="project" value="UniProtKB-KW"/>
</dbReference>
<comment type="function">
    <text evidence="6">Catalyzes the formation of acetyl phosphate from acetate and ATP. Can also catalyze the reverse reaction.</text>
</comment>
<feature type="site" description="Transition state stabilizer" evidence="6">
    <location>
        <position position="241"/>
    </location>
</feature>
<keyword evidence="3 6" id="KW-0547">Nucleotide-binding</keyword>
<evidence type="ECO:0000256" key="6">
    <source>
        <dbReference type="HAMAP-Rule" id="MF_00020"/>
    </source>
</evidence>
<organism evidence="8 9">
    <name type="scientific">Fibrella aquatilis</name>
    <dbReference type="NCBI Taxonomy" id="2817059"/>
    <lineage>
        <taxon>Bacteria</taxon>
        <taxon>Pseudomonadati</taxon>
        <taxon>Bacteroidota</taxon>
        <taxon>Cytophagia</taxon>
        <taxon>Cytophagales</taxon>
        <taxon>Spirosomataceae</taxon>
        <taxon>Fibrella</taxon>
    </lineage>
</organism>
<evidence type="ECO:0000313" key="8">
    <source>
        <dbReference type="EMBL" id="MBO0930304.1"/>
    </source>
</evidence>
<gene>
    <name evidence="6" type="primary">ackA</name>
    <name evidence="8" type="ORF">J2I48_04820</name>
</gene>
<comment type="caution">
    <text evidence="6">Lacks conserved residue(s) required for the propagation of feature annotation.</text>
</comment>
<keyword evidence="6" id="KW-0479">Metal-binding</keyword>
<proteinExistence type="inferred from homology"/>
<accession>A0A939G1J2</accession>
<dbReference type="GO" id="GO:0006083">
    <property type="term" value="P:acetate metabolic process"/>
    <property type="evidence" value="ECO:0007669"/>
    <property type="project" value="TreeGrafter"/>
</dbReference>
<dbReference type="InterPro" id="IPR004372">
    <property type="entry name" value="Ac/propionate_kinase"/>
</dbReference>
<dbReference type="GO" id="GO:0005737">
    <property type="term" value="C:cytoplasm"/>
    <property type="evidence" value="ECO:0007669"/>
    <property type="project" value="UniProtKB-SubCell"/>
</dbReference>
<comment type="caution">
    <text evidence="8">The sequence shown here is derived from an EMBL/GenBank/DDBJ whole genome shotgun (WGS) entry which is preliminary data.</text>
</comment>
<feature type="binding site" evidence="6">
    <location>
        <position position="12"/>
    </location>
    <ligand>
        <name>Mg(2+)</name>
        <dbReference type="ChEBI" id="CHEBI:18420"/>
    </ligand>
</feature>
<dbReference type="SUPFAM" id="SSF53067">
    <property type="entry name" value="Actin-like ATPase domain"/>
    <property type="match status" value="2"/>
</dbReference>
<evidence type="ECO:0000256" key="5">
    <source>
        <dbReference type="ARBA" id="ARBA00022840"/>
    </source>
</evidence>
<dbReference type="GO" id="GO:0006085">
    <property type="term" value="P:acetyl-CoA biosynthetic process"/>
    <property type="evidence" value="ECO:0007669"/>
    <property type="project" value="UniProtKB-UniRule"/>
</dbReference>
<dbReference type="PANTHER" id="PTHR21060:SF15">
    <property type="entry name" value="ACETATE KINASE-RELATED"/>
    <property type="match status" value="1"/>
</dbReference>
<evidence type="ECO:0000313" key="9">
    <source>
        <dbReference type="Proteomes" id="UP000664795"/>
    </source>
</evidence>
<feature type="binding site" evidence="6">
    <location>
        <begin position="283"/>
        <end position="285"/>
    </location>
    <ligand>
        <name>ATP</name>
        <dbReference type="ChEBI" id="CHEBI:30616"/>
    </ligand>
</feature>
<keyword evidence="4 6" id="KW-0418">Kinase</keyword>
<dbReference type="HAMAP" id="MF_00020">
    <property type="entry name" value="Acetate_kinase"/>
    <property type="match status" value="1"/>
</dbReference>
<dbReference type="PIRSF" id="PIRSF000722">
    <property type="entry name" value="Acetate_prop_kin"/>
    <property type="match status" value="1"/>
</dbReference>
<dbReference type="NCBIfam" id="TIGR00016">
    <property type="entry name" value="ackA"/>
    <property type="match status" value="1"/>
</dbReference>
<keyword evidence="2 6" id="KW-0808">Transferase</keyword>
<comment type="pathway">
    <text evidence="6">Metabolic intermediate biosynthesis; acetyl-CoA biosynthesis; acetyl-CoA from acetate: step 1/2.</text>
</comment>
<comment type="catalytic activity">
    <reaction evidence="6">
        <text>acetate + ATP = acetyl phosphate + ADP</text>
        <dbReference type="Rhea" id="RHEA:11352"/>
        <dbReference type="ChEBI" id="CHEBI:22191"/>
        <dbReference type="ChEBI" id="CHEBI:30089"/>
        <dbReference type="ChEBI" id="CHEBI:30616"/>
        <dbReference type="ChEBI" id="CHEBI:456216"/>
        <dbReference type="EC" id="2.7.2.1"/>
    </reaction>
</comment>
<feature type="binding site" evidence="6">
    <location>
        <begin position="208"/>
        <end position="212"/>
    </location>
    <ligand>
        <name>ATP</name>
        <dbReference type="ChEBI" id="CHEBI:30616"/>
    </ligand>
</feature>
<feature type="active site" description="Proton donor/acceptor" evidence="6">
    <location>
        <position position="149"/>
    </location>
</feature>
<dbReference type="InterPro" id="IPR000890">
    <property type="entry name" value="Aliphatic_acid_kin_short-chain"/>
</dbReference>
<dbReference type="Gene3D" id="3.30.420.40">
    <property type="match status" value="2"/>
</dbReference>
<dbReference type="PROSITE" id="PS01075">
    <property type="entry name" value="ACETATE_KINASE_1"/>
    <property type="match status" value="1"/>
</dbReference>